<evidence type="ECO:0000313" key="2">
    <source>
        <dbReference type="EMBL" id="MRX76033.1"/>
    </source>
</evidence>
<protein>
    <submittedName>
        <fullName evidence="2">ABC transporter substrate-binding protein</fullName>
    </submittedName>
</protein>
<dbReference type="PANTHER" id="PTHR42860">
    <property type="entry name" value="VITAMIN B12-BINDING PROTEIN"/>
    <property type="match status" value="1"/>
</dbReference>
<dbReference type="PANTHER" id="PTHR42860:SF1">
    <property type="entry name" value="VITAMIN B12-BINDING PROTEIN"/>
    <property type="match status" value="1"/>
</dbReference>
<dbReference type="AlphaFoldDB" id="A0A7K0FWP8"/>
<feature type="domain" description="Fe/B12 periplasmic-binding" evidence="1">
    <location>
        <begin position="2"/>
        <end position="289"/>
    </location>
</feature>
<dbReference type="Gene3D" id="3.40.50.1980">
    <property type="entry name" value="Nitrogenase molybdenum iron protein domain"/>
    <property type="match status" value="2"/>
</dbReference>
<comment type="caution">
    <text evidence="2">The sequence shown here is derived from an EMBL/GenBank/DDBJ whole genome shotgun (WGS) entry which is preliminary data.</text>
</comment>
<evidence type="ECO:0000259" key="1">
    <source>
        <dbReference type="PROSITE" id="PS50983"/>
    </source>
</evidence>
<dbReference type="InterPro" id="IPR002491">
    <property type="entry name" value="ABC_transptr_periplasmic_BD"/>
</dbReference>
<reference evidence="2 3" key="1">
    <citation type="submission" date="2019-11" db="EMBL/GenBank/DDBJ databases">
        <title>Pedobacter petrophilus genome.</title>
        <authorList>
            <person name="Feldbauer M.J."/>
            <person name="Newman J.D."/>
        </authorList>
    </citation>
    <scope>NUCLEOTIDE SEQUENCE [LARGE SCALE GENOMIC DNA]</scope>
    <source>
        <strain evidence="2 3">LMG 29686</strain>
    </source>
</reference>
<evidence type="ECO:0000313" key="3">
    <source>
        <dbReference type="Proteomes" id="UP000487757"/>
    </source>
</evidence>
<dbReference type="Proteomes" id="UP000487757">
    <property type="component" value="Unassembled WGS sequence"/>
</dbReference>
<keyword evidence="3" id="KW-1185">Reference proteome</keyword>
<name>A0A7K0FWP8_9SPHI</name>
<gene>
    <name evidence="2" type="ORF">GJU39_08015</name>
</gene>
<dbReference type="InterPro" id="IPR051030">
    <property type="entry name" value="Vitamin_B12-ABC_binding"/>
</dbReference>
<accession>A0A7K0FWP8</accession>
<proteinExistence type="predicted"/>
<dbReference type="SUPFAM" id="SSF53807">
    <property type="entry name" value="Helical backbone' metal receptor"/>
    <property type="match status" value="1"/>
</dbReference>
<dbReference type="Pfam" id="PF01497">
    <property type="entry name" value="Peripla_BP_2"/>
    <property type="match status" value="1"/>
</dbReference>
<dbReference type="PROSITE" id="PS50983">
    <property type="entry name" value="FE_B12_PBP"/>
    <property type="match status" value="1"/>
</dbReference>
<sequence>MKVVSFLPAATKMIYDMGLQEYLHGVTFECPREAVDQPKIVRCILEGKNYSSIEIDRIFSASKAQGKSLYWVDDELLESIAPDIVFTQDICEVCNIDTVCTETAVMKLSKQPILVPLSPNNLQDVYECAITIARALSREEVALHYLAQLQQKTDAILDTLRANKAPLKRVMLMEWIEPVYNCGHWIPFQIAAAGGVDMLSNPAGDSIVTPWEKILKYNPEVLVIAPCGFDVNRTHEEMNLITSKTGWDSLEAVKQNQVYLADFDMFTQPSVGTLVEGIEALACMFHPELFQADEKISKKFINLHHAATVHQSV</sequence>
<dbReference type="OrthoDB" id="9787772at2"/>
<dbReference type="RefSeq" id="WP_154280268.1">
    <property type="nucleotide sequence ID" value="NZ_JBHUJQ010000001.1"/>
</dbReference>
<organism evidence="2 3">
    <name type="scientific">Pedobacter petrophilus</name>
    <dbReference type="NCBI Taxonomy" id="1908241"/>
    <lineage>
        <taxon>Bacteria</taxon>
        <taxon>Pseudomonadati</taxon>
        <taxon>Bacteroidota</taxon>
        <taxon>Sphingobacteriia</taxon>
        <taxon>Sphingobacteriales</taxon>
        <taxon>Sphingobacteriaceae</taxon>
        <taxon>Pedobacter</taxon>
    </lineage>
</organism>
<dbReference type="EMBL" id="WKKH01000009">
    <property type="protein sequence ID" value="MRX76033.1"/>
    <property type="molecule type" value="Genomic_DNA"/>
</dbReference>